<keyword evidence="5 6" id="KW-0472">Membrane</keyword>
<feature type="transmembrane region" description="Helical" evidence="6">
    <location>
        <begin position="396"/>
        <end position="415"/>
    </location>
</feature>
<evidence type="ECO:0000313" key="8">
    <source>
        <dbReference type="Proteomes" id="UP001295684"/>
    </source>
</evidence>
<evidence type="ECO:0000256" key="4">
    <source>
        <dbReference type="ARBA" id="ARBA00022989"/>
    </source>
</evidence>
<dbReference type="AlphaFoldDB" id="A0AAD1XAW8"/>
<feature type="transmembrane region" description="Helical" evidence="6">
    <location>
        <begin position="322"/>
        <end position="347"/>
    </location>
</feature>
<dbReference type="GO" id="GO:1990961">
    <property type="term" value="P:xenobiotic detoxification by transmembrane export across the plasma membrane"/>
    <property type="evidence" value="ECO:0007669"/>
    <property type="project" value="InterPro"/>
</dbReference>
<comment type="subcellular location">
    <subcellularLocation>
        <location evidence="1">Membrane</location>
        <topology evidence="1">Multi-pass membrane protein</topology>
    </subcellularLocation>
</comment>
<dbReference type="EMBL" id="CAMPGE010008604">
    <property type="protein sequence ID" value="CAI2367495.1"/>
    <property type="molecule type" value="Genomic_DNA"/>
</dbReference>
<accession>A0AAD1XAW8</accession>
<dbReference type="Pfam" id="PF01554">
    <property type="entry name" value="MatE"/>
    <property type="match status" value="2"/>
</dbReference>
<reference evidence="7" key="1">
    <citation type="submission" date="2023-07" db="EMBL/GenBank/DDBJ databases">
        <authorList>
            <consortium name="AG Swart"/>
            <person name="Singh M."/>
            <person name="Singh A."/>
            <person name="Seah K."/>
            <person name="Emmerich C."/>
        </authorList>
    </citation>
    <scope>NUCLEOTIDE SEQUENCE</scope>
    <source>
        <strain evidence="7">DP1</strain>
    </source>
</reference>
<evidence type="ECO:0000313" key="7">
    <source>
        <dbReference type="EMBL" id="CAI2367495.1"/>
    </source>
</evidence>
<sequence>MDSFEIETKPDCTINYSTGFKNILKYAIPSVGGMILRNTVDLLGLIVIGRLGNPDLTSAFGLTYVISTVVTFSLGVGLGGGVETLSSQAFGSGKNYLAGCYYNRAQVILTTMFVVQAVIMLFTEPILVFLGQPEIPAYYAGLYVKVSLPSIWAYCQCELMRRYLGTQGAFYIITNSQLVCCVLHPFWLYFFVYYLELSFVGVALACNVTQLLIYFGPILYIRVKKNAVKEDSWFCINRDSFKGIREYLAYGLPAAAMTFFEFCTYEIVSLMAGLLGTIALGTNAIVFNILCIMYMVISGISLAGSTLIGNSLGASKPQDAKIYSNICISISCIFAVFSGVVIYTFRFTLASIFSNDPELVASVADTLPIMLVPILADDIQGMSQGIIKAMGFQKYASYLCLIGFYAISIPAAYFLSGTYGIKGIWVGISIGAFFVAFSYLYLIYSADFRKISNEASERIQIEAKETEFGAKLVKDLLNSELSGNEQDSASDALV</sequence>
<protein>
    <submittedName>
        <fullName evidence="7">Uncharacterized protein</fullName>
    </submittedName>
</protein>
<dbReference type="GO" id="GO:0016020">
    <property type="term" value="C:membrane"/>
    <property type="evidence" value="ECO:0007669"/>
    <property type="project" value="UniProtKB-SubCell"/>
</dbReference>
<feature type="transmembrane region" description="Helical" evidence="6">
    <location>
        <begin position="197"/>
        <end position="221"/>
    </location>
</feature>
<keyword evidence="4 6" id="KW-1133">Transmembrane helix</keyword>
<evidence type="ECO:0000256" key="3">
    <source>
        <dbReference type="ARBA" id="ARBA00022692"/>
    </source>
</evidence>
<keyword evidence="8" id="KW-1185">Reference proteome</keyword>
<gene>
    <name evidence="7" type="ORF">ECRASSUSDP1_LOCUS8782</name>
</gene>
<feature type="transmembrane region" description="Helical" evidence="6">
    <location>
        <begin position="107"/>
        <end position="131"/>
    </location>
</feature>
<feature type="transmembrane region" description="Helical" evidence="6">
    <location>
        <begin position="285"/>
        <end position="310"/>
    </location>
</feature>
<evidence type="ECO:0000256" key="2">
    <source>
        <dbReference type="ARBA" id="ARBA00010199"/>
    </source>
</evidence>
<organism evidence="7 8">
    <name type="scientific">Euplotes crassus</name>
    <dbReference type="NCBI Taxonomy" id="5936"/>
    <lineage>
        <taxon>Eukaryota</taxon>
        <taxon>Sar</taxon>
        <taxon>Alveolata</taxon>
        <taxon>Ciliophora</taxon>
        <taxon>Intramacronucleata</taxon>
        <taxon>Spirotrichea</taxon>
        <taxon>Hypotrichia</taxon>
        <taxon>Euplotida</taxon>
        <taxon>Euplotidae</taxon>
        <taxon>Moneuplotes</taxon>
    </lineage>
</organism>
<dbReference type="InterPro" id="IPR002528">
    <property type="entry name" value="MATE_fam"/>
</dbReference>
<dbReference type="NCBIfam" id="TIGR00797">
    <property type="entry name" value="matE"/>
    <property type="match status" value="1"/>
</dbReference>
<feature type="transmembrane region" description="Helical" evidence="6">
    <location>
        <begin position="62"/>
        <end position="86"/>
    </location>
</feature>
<feature type="transmembrane region" description="Helical" evidence="6">
    <location>
        <begin position="247"/>
        <end position="279"/>
    </location>
</feature>
<proteinExistence type="inferred from homology"/>
<dbReference type="InterPro" id="IPR045069">
    <property type="entry name" value="MATE_euk"/>
</dbReference>
<dbReference type="CDD" id="cd13132">
    <property type="entry name" value="MATE_eukaryotic"/>
    <property type="match status" value="1"/>
</dbReference>
<evidence type="ECO:0000256" key="6">
    <source>
        <dbReference type="SAM" id="Phobius"/>
    </source>
</evidence>
<dbReference type="GO" id="GO:0015297">
    <property type="term" value="F:antiporter activity"/>
    <property type="evidence" value="ECO:0007669"/>
    <property type="project" value="InterPro"/>
</dbReference>
<comment type="similarity">
    <text evidence="2">Belongs to the multi antimicrobial extrusion (MATE) (TC 2.A.66.1) family.</text>
</comment>
<evidence type="ECO:0000256" key="5">
    <source>
        <dbReference type="ARBA" id="ARBA00023136"/>
    </source>
</evidence>
<dbReference type="GO" id="GO:0042910">
    <property type="term" value="F:xenobiotic transmembrane transporter activity"/>
    <property type="evidence" value="ECO:0007669"/>
    <property type="project" value="InterPro"/>
</dbReference>
<keyword evidence="3 6" id="KW-0812">Transmembrane</keyword>
<comment type="caution">
    <text evidence="7">The sequence shown here is derived from an EMBL/GenBank/DDBJ whole genome shotgun (WGS) entry which is preliminary data.</text>
</comment>
<name>A0AAD1XAW8_EUPCR</name>
<feature type="transmembrane region" description="Helical" evidence="6">
    <location>
        <begin position="169"/>
        <end position="191"/>
    </location>
</feature>
<evidence type="ECO:0000256" key="1">
    <source>
        <dbReference type="ARBA" id="ARBA00004141"/>
    </source>
</evidence>
<feature type="transmembrane region" description="Helical" evidence="6">
    <location>
        <begin position="421"/>
        <end position="444"/>
    </location>
</feature>
<dbReference type="Proteomes" id="UP001295684">
    <property type="component" value="Unassembled WGS sequence"/>
</dbReference>
<dbReference type="PANTHER" id="PTHR11206">
    <property type="entry name" value="MULTIDRUG RESISTANCE PROTEIN"/>
    <property type="match status" value="1"/>
</dbReference>